<dbReference type="Proteomes" id="UP000284842">
    <property type="component" value="Unassembled WGS sequence"/>
</dbReference>
<dbReference type="InParanoid" id="A0A409YNN9"/>
<comment type="caution">
    <text evidence="1">The sequence shown here is derived from an EMBL/GenBank/DDBJ whole genome shotgun (WGS) entry which is preliminary data.</text>
</comment>
<proteinExistence type="predicted"/>
<name>A0A409YNN9_9AGAR</name>
<dbReference type="EMBL" id="NHTK01000907">
    <property type="protein sequence ID" value="PPR04660.1"/>
    <property type="molecule type" value="Genomic_DNA"/>
</dbReference>
<dbReference type="STRING" id="181874.A0A409YNN9"/>
<dbReference type="OrthoDB" id="2831072at2759"/>
<evidence type="ECO:0000313" key="2">
    <source>
        <dbReference type="Proteomes" id="UP000284842"/>
    </source>
</evidence>
<evidence type="ECO:0000313" key="1">
    <source>
        <dbReference type="EMBL" id="PPR04660.1"/>
    </source>
</evidence>
<reference evidence="1 2" key="1">
    <citation type="journal article" date="2018" name="Evol. Lett.">
        <title>Horizontal gene cluster transfer increased hallucinogenic mushroom diversity.</title>
        <authorList>
            <person name="Reynolds H.T."/>
            <person name="Vijayakumar V."/>
            <person name="Gluck-Thaler E."/>
            <person name="Korotkin H.B."/>
            <person name="Matheny P.B."/>
            <person name="Slot J.C."/>
        </authorList>
    </citation>
    <scope>NUCLEOTIDE SEQUENCE [LARGE SCALE GENOMIC DNA]</scope>
    <source>
        <strain evidence="1 2">2629</strain>
    </source>
</reference>
<sequence length="94" mass="10527">MDFRTGLQLLSPYSSILQNNVNLDVSGIKGNASDDIKRLSISLFRYFINDEDHSYGASIGKRLRPLEMNVFEDSQNNVLVAETIFEIDVESALG</sequence>
<keyword evidence="2" id="KW-1185">Reference proteome</keyword>
<organism evidence="1 2">
    <name type="scientific">Panaeolus cyanescens</name>
    <dbReference type="NCBI Taxonomy" id="181874"/>
    <lineage>
        <taxon>Eukaryota</taxon>
        <taxon>Fungi</taxon>
        <taxon>Dikarya</taxon>
        <taxon>Basidiomycota</taxon>
        <taxon>Agaricomycotina</taxon>
        <taxon>Agaricomycetes</taxon>
        <taxon>Agaricomycetidae</taxon>
        <taxon>Agaricales</taxon>
        <taxon>Agaricineae</taxon>
        <taxon>Galeropsidaceae</taxon>
        <taxon>Panaeolus</taxon>
    </lineage>
</organism>
<protein>
    <submittedName>
        <fullName evidence="1">Uncharacterized protein</fullName>
    </submittedName>
</protein>
<dbReference type="AlphaFoldDB" id="A0A409YNN9"/>
<accession>A0A409YNN9</accession>
<gene>
    <name evidence="1" type="ORF">CVT24_011878</name>
</gene>